<accession>A0A174VF34</accession>
<dbReference type="AlphaFoldDB" id="A0A174VF34"/>
<reference evidence="1 2" key="1">
    <citation type="submission" date="2015-09" db="EMBL/GenBank/DDBJ databases">
        <authorList>
            <consortium name="Pathogen Informatics"/>
        </authorList>
    </citation>
    <scope>NUCLEOTIDE SEQUENCE [LARGE SCALE GENOMIC DNA]</scope>
    <source>
        <strain evidence="1 2">2789STDY5834957</strain>
    </source>
</reference>
<protein>
    <submittedName>
        <fullName evidence="1">Uncharacterized protein</fullName>
    </submittedName>
</protein>
<organism evidence="1 2">
    <name type="scientific">Blautia obeum</name>
    <dbReference type="NCBI Taxonomy" id="40520"/>
    <lineage>
        <taxon>Bacteria</taxon>
        <taxon>Bacillati</taxon>
        <taxon>Bacillota</taxon>
        <taxon>Clostridia</taxon>
        <taxon>Lachnospirales</taxon>
        <taxon>Lachnospiraceae</taxon>
        <taxon>Blautia</taxon>
    </lineage>
</organism>
<dbReference type="EMBL" id="CZBP01000029">
    <property type="protein sequence ID" value="CUQ32076.1"/>
    <property type="molecule type" value="Genomic_DNA"/>
</dbReference>
<name>A0A174VF34_9FIRM</name>
<evidence type="ECO:0000313" key="1">
    <source>
        <dbReference type="EMBL" id="CUQ32076.1"/>
    </source>
</evidence>
<evidence type="ECO:0000313" key="2">
    <source>
        <dbReference type="Proteomes" id="UP000095762"/>
    </source>
</evidence>
<proteinExistence type="predicted"/>
<sequence length="35" mass="4188">MIECRIRNIRLYTPIHLGSIKGKRVRELLQIITRP</sequence>
<gene>
    <name evidence="1" type="ORF">ERS852569_03103</name>
</gene>
<dbReference type="Proteomes" id="UP000095762">
    <property type="component" value="Unassembled WGS sequence"/>
</dbReference>